<protein>
    <submittedName>
        <fullName evidence="1">Uncharacterized protein</fullName>
    </submittedName>
</protein>
<keyword evidence="2" id="KW-1185">Reference proteome</keyword>
<dbReference type="Proteomes" id="UP001165960">
    <property type="component" value="Unassembled WGS sequence"/>
</dbReference>
<evidence type="ECO:0000313" key="2">
    <source>
        <dbReference type="Proteomes" id="UP001165960"/>
    </source>
</evidence>
<evidence type="ECO:0000313" key="1">
    <source>
        <dbReference type="EMBL" id="KAJ9085299.1"/>
    </source>
</evidence>
<proteinExistence type="predicted"/>
<comment type="caution">
    <text evidence="1">The sequence shown here is derived from an EMBL/GenBank/DDBJ whole genome shotgun (WGS) entry which is preliminary data.</text>
</comment>
<sequence>MIYATKSYLTALKDQEVQLSDEAFASCPKIFNQLWVIHVEVEERVVPLIYFSMIETKQKSYVGALKIAKEDIQRVVLEEQEIRLTSTERPPKDPVG</sequence>
<name>A0ACC2UE22_9FUNG</name>
<reference evidence="1" key="1">
    <citation type="submission" date="2022-04" db="EMBL/GenBank/DDBJ databases">
        <title>Genome of the entomopathogenic fungus Entomophthora muscae.</title>
        <authorList>
            <person name="Elya C."/>
            <person name="Lovett B.R."/>
            <person name="Lee E."/>
            <person name="Macias A.M."/>
            <person name="Hajek A.E."/>
            <person name="De Bivort B.L."/>
            <person name="Kasson M.T."/>
            <person name="De Fine Licht H.H."/>
            <person name="Stajich J.E."/>
        </authorList>
    </citation>
    <scope>NUCLEOTIDE SEQUENCE</scope>
    <source>
        <strain evidence="1">Berkeley</strain>
    </source>
</reference>
<accession>A0ACC2UE22</accession>
<dbReference type="EMBL" id="QTSX02000770">
    <property type="protein sequence ID" value="KAJ9085299.1"/>
    <property type="molecule type" value="Genomic_DNA"/>
</dbReference>
<gene>
    <name evidence="1" type="ORF">DSO57_1015319</name>
</gene>
<organism evidence="1 2">
    <name type="scientific">Entomophthora muscae</name>
    <dbReference type="NCBI Taxonomy" id="34485"/>
    <lineage>
        <taxon>Eukaryota</taxon>
        <taxon>Fungi</taxon>
        <taxon>Fungi incertae sedis</taxon>
        <taxon>Zoopagomycota</taxon>
        <taxon>Entomophthoromycotina</taxon>
        <taxon>Entomophthoromycetes</taxon>
        <taxon>Entomophthorales</taxon>
        <taxon>Entomophthoraceae</taxon>
        <taxon>Entomophthora</taxon>
    </lineage>
</organism>